<reference evidence="1" key="1">
    <citation type="submission" date="2014-09" db="EMBL/GenBank/DDBJ databases">
        <authorList>
            <person name="Magalhaes I.L.F."/>
            <person name="Oliveira U."/>
            <person name="Santos F.R."/>
            <person name="Vidigal T.H.D.A."/>
            <person name="Brescovit A.D."/>
            <person name="Santos A.J."/>
        </authorList>
    </citation>
    <scope>NUCLEOTIDE SEQUENCE</scope>
    <source>
        <tissue evidence="1">Shoot tissue taken approximately 20 cm above the soil surface</tissue>
    </source>
</reference>
<dbReference type="EMBL" id="GBRH01253202">
    <property type="protein sequence ID" value="JAD44693.1"/>
    <property type="molecule type" value="Transcribed_RNA"/>
</dbReference>
<name>A0A0A9A451_ARUDO</name>
<organism evidence="1">
    <name type="scientific">Arundo donax</name>
    <name type="common">Giant reed</name>
    <name type="synonym">Donax arundinaceus</name>
    <dbReference type="NCBI Taxonomy" id="35708"/>
    <lineage>
        <taxon>Eukaryota</taxon>
        <taxon>Viridiplantae</taxon>
        <taxon>Streptophyta</taxon>
        <taxon>Embryophyta</taxon>
        <taxon>Tracheophyta</taxon>
        <taxon>Spermatophyta</taxon>
        <taxon>Magnoliopsida</taxon>
        <taxon>Liliopsida</taxon>
        <taxon>Poales</taxon>
        <taxon>Poaceae</taxon>
        <taxon>PACMAD clade</taxon>
        <taxon>Arundinoideae</taxon>
        <taxon>Arundineae</taxon>
        <taxon>Arundo</taxon>
    </lineage>
</organism>
<sequence length="76" mass="7773">MLPTTIYSNKVVVVVVEEGVGWVSAPAVLPPLAGDAVGCRRGSFATLPYAVPPTSLRLPPIVSYSPGALVAPCLLA</sequence>
<dbReference type="AlphaFoldDB" id="A0A0A9A451"/>
<evidence type="ECO:0000313" key="1">
    <source>
        <dbReference type="EMBL" id="JAD44693.1"/>
    </source>
</evidence>
<accession>A0A0A9A451</accession>
<proteinExistence type="predicted"/>
<reference evidence="1" key="2">
    <citation type="journal article" date="2015" name="Data Brief">
        <title>Shoot transcriptome of the giant reed, Arundo donax.</title>
        <authorList>
            <person name="Barrero R.A."/>
            <person name="Guerrero F.D."/>
            <person name="Moolhuijzen P."/>
            <person name="Goolsby J.A."/>
            <person name="Tidwell J."/>
            <person name="Bellgard S.E."/>
            <person name="Bellgard M.I."/>
        </authorList>
    </citation>
    <scope>NUCLEOTIDE SEQUENCE</scope>
    <source>
        <tissue evidence="1">Shoot tissue taken approximately 20 cm above the soil surface</tissue>
    </source>
</reference>
<protein>
    <submittedName>
        <fullName evidence="1">Uncharacterized protein</fullName>
    </submittedName>
</protein>